<protein>
    <submittedName>
        <fullName evidence="2">Uncharacterized protein</fullName>
    </submittedName>
</protein>
<keyword evidence="1" id="KW-0812">Transmembrane</keyword>
<dbReference type="EMBL" id="QZJZ01000013">
    <property type="protein sequence ID" value="RJP61392.1"/>
    <property type="molecule type" value="Genomic_DNA"/>
</dbReference>
<evidence type="ECO:0000313" key="2">
    <source>
        <dbReference type="EMBL" id="RJP61392.1"/>
    </source>
</evidence>
<name>A0A3A4RA30_9BACT</name>
<comment type="caution">
    <text evidence="2">The sequence shown here is derived from an EMBL/GenBank/DDBJ whole genome shotgun (WGS) entry which is preliminary data.</text>
</comment>
<proteinExistence type="predicted"/>
<feature type="transmembrane region" description="Helical" evidence="1">
    <location>
        <begin position="143"/>
        <end position="167"/>
    </location>
</feature>
<feature type="transmembrane region" description="Helical" evidence="1">
    <location>
        <begin position="41"/>
        <end position="60"/>
    </location>
</feature>
<dbReference type="Proteomes" id="UP000266426">
    <property type="component" value="Unassembled WGS sequence"/>
</dbReference>
<accession>A0A3A4RA30</accession>
<dbReference type="AlphaFoldDB" id="A0A3A4RA30"/>
<evidence type="ECO:0000256" key="1">
    <source>
        <dbReference type="SAM" id="Phobius"/>
    </source>
</evidence>
<feature type="transmembrane region" description="Helical" evidence="1">
    <location>
        <begin position="113"/>
        <end position="131"/>
    </location>
</feature>
<gene>
    <name evidence="2" type="ORF">C4541_01960</name>
</gene>
<feature type="transmembrane region" description="Helical" evidence="1">
    <location>
        <begin position="6"/>
        <end position="29"/>
    </location>
</feature>
<evidence type="ECO:0000313" key="3">
    <source>
        <dbReference type="Proteomes" id="UP000266426"/>
    </source>
</evidence>
<keyword evidence="1" id="KW-0472">Membrane</keyword>
<keyword evidence="1" id="KW-1133">Transmembrane helix</keyword>
<reference evidence="2 3" key="1">
    <citation type="journal article" date="2017" name="ISME J.">
        <title>Energy and carbon metabolisms in a deep terrestrial subsurface fluid microbial community.</title>
        <authorList>
            <person name="Momper L."/>
            <person name="Jungbluth S.P."/>
            <person name="Lee M.D."/>
            <person name="Amend J.P."/>
        </authorList>
    </citation>
    <scope>NUCLEOTIDE SEQUENCE [LARGE SCALE GENOMIC DNA]</scope>
    <source>
        <strain evidence="2">SURF_26</strain>
    </source>
</reference>
<sequence>MNTTALFVELLVGGVQSLVWICLISLFWFEPVRIVALLKQESIASSAILLMFAYALGVIFDRVWDVLLKPVDHHIRKTMISDLDKLLGIRSRLFAQDSSHIMFVEYIRTRMRVSRATLCNSLLTALCALLLRVCYIEENWVEYIVFASSVIAIVSFHAFMDITVTYYRTLSLIEPYLEQKS</sequence>
<organism evidence="2 3">
    <name type="scientific">Candidatus Auribacter fodinae</name>
    <dbReference type="NCBI Taxonomy" id="2093366"/>
    <lineage>
        <taxon>Bacteria</taxon>
        <taxon>Pseudomonadati</taxon>
        <taxon>Candidatus Auribacterota</taxon>
        <taxon>Candidatus Auribacteria</taxon>
        <taxon>Candidatus Auribacterales</taxon>
        <taxon>Candidatus Auribacteraceae</taxon>
        <taxon>Candidatus Auribacter</taxon>
    </lineage>
</organism>